<keyword evidence="2" id="KW-0575">Peroxidase</keyword>
<evidence type="ECO:0000256" key="6">
    <source>
        <dbReference type="ARBA" id="ARBA00023004"/>
    </source>
</evidence>
<reference evidence="10 11" key="1">
    <citation type="journal article" date="2023" name="IMA Fungus">
        <title>Comparative genomic study of the Penicillium genus elucidates a diverse pangenome and 15 lateral gene transfer events.</title>
        <authorList>
            <person name="Petersen C."/>
            <person name="Sorensen T."/>
            <person name="Nielsen M.R."/>
            <person name="Sondergaard T.E."/>
            <person name="Sorensen J.L."/>
            <person name="Fitzpatrick D.A."/>
            <person name="Frisvad J.C."/>
            <person name="Nielsen K.L."/>
        </authorList>
    </citation>
    <scope>NUCLEOTIDE SEQUENCE [LARGE SCALE GENOMIC DNA]</scope>
    <source>
        <strain evidence="10 11">IBT 35679</strain>
    </source>
</reference>
<evidence type="ECO:0000313" key="10">
    <source>
        <dbReference type="EMBL" id="KAJ5547330.1"/>
    </source>
</evidence>
<keyword evidence="11" id="KW-1185">Reference proteome</keyword>
<evidence type="ECO:0000256" key="8">
    <source>
        <dbReference type="SAM" id="Phobius"/>
    </source>
</evidence>
<accession>A0AAD6D1I6</accession>
<dbReference type="GO" id="GO:0046872">
    <property type="term" value="F:metal ion binding"/>
    <property type="evidence" value="ECO:0007669"/>
    <property type="project" value="UniProtKB-KW"/>
</dbReference>
<feature type="domain" description="Heme haloperoxidase family profile" evidence="9">
    <location>
        <begin position="66"/>
        <end position="271"/>
    </location>
</feature>
<keyword evidence="5" id="KW-0560">Oxidoreductase</keyword>
<evidence type="ECO:0000256" key="7">
    <source>
        <dbReference type="ARBA" id="ARBA00025795"/>
    </source>
</evidence>
<dbReference type="Gene3D" id="1.10.489.10">
    <property type="entry name" value="Chloroperoxidase-like"/>
    <property type="match status" value="1"/>
</dbReference>
<evidence type="ECO:0000313" key="11">
    <source>
        <dbReference type="Proteomes" id="UP001220324"/>
    </source>
</evidence>
<comment type="caution">
    <text evidence="10">The sequence shown here is derived from an EMBL/GenBank/DDBJ whole genome shotgun (WGS) entry which is preliminary data.</text>
</comment>
<proteinExistence type="inferred from homology"/>
<name>A0AAD6D1I6_9EURO</name>
<dbReference type="Pfam" id="PF01328">
    <property type="entry name" value="Peroxidase_2"/>
    <property type="match status" value="1"/>
</dbReference>
<evidence type="ECO:0000256" key="5">
    <source>
        <dbReference type="ARBA" id="ARBA00023002"/>
    </source>
</evidence>
<gene>
    <name evidence="10" type="ORF">N7494_004915</name>
</gene>
<sequence>MMVNFFTTLAGILTGLIYLIVTLLALALFAIWLQTRDLFFLLANLFSPSRRAGSVVPLGSPGHGGKWPKYIPPINGIDSRSPCPALNALANHEILPHDGQQLTYKQISRAVQHAYNLAPTLADQLTSSARLLDQGRGHINLNDLNALNVVQHDASFTRPDIAFCPDQSFPHPSMVDMLLDHAKNGKSLSVDDIAYYSGLRRAKSKRSNGQYSLTWSFLHKFFGSGNSALMYSIFGGDVRDLRIWLSEERFPDGWEPKNREAHGHTIAQAQATSLTIEFNINEKQKLYPKDVAYLESNEQ</sequence>
<evidence type="ECO:0000256" key="4">
    <source>
        <dbReference type="ARBA" id="ARBA00022723"/>
    </source>
</evidence>
<dbReference type="InterPro" id="IPR000028">
    <property type="entry name" value="Chloroperoxidase"/>
</dbReference>
<dbReference type="SUPFAM" id="SSF47571">
    <property type="entry name" value="Cloroperoxidase"/>
    <property type="match status" value="1"/>
</dbReference>
<keyword evidence="6" id="KW-0408">Iron</keyword>
<comment type="cofactor">
    <cofactor evidence="1">
        <name>heme b</name>
        <dbReference type="ChEBI" id="CHEBI:60344"/>
    </cofactor>
</comment>
<dbReference type="PROSITE" id="PS51405">
    <property type="entry name" value="HEME_HALOPEROXIDASE"/>
    <property type="match status" value="1"/>
</dbReference>
<evidence type="ECO:0000256" key="3">
    <source>
        <dbReference type="ARBA" id="ARBA00022617"/>
    </source>
</evidence>
<keyword evidence="8" id="KW-0812">Transmembrane</keyword>
<keyword evidence="3" id="KW-0349">Heme</keyword>
<evidence type="ECO:0000259" key="9">
    <source>
        <dbReference type="PROSITE" id="PS51405"/>
    </source>
</evidence>
<dbReference type="PANTHER" id="PTHR33577:SF18">
    <property type="entry name" value="HEME HALOPEROXIDASE FAMILY PROFILE DOMAIN-CONTAINING PROTEIN"/>
    <property type="match status" value="1"/>
</dbReference>
<evidence type="ECO:0000256" key="2">
    <source>
        <dbReference type="ARBA" id="ARBA00022559"/>
    </source>
</evidence>
<dbReference type="GO" id="GO:0004601">
    <property type="term" value="F:peroxidase activity"/>
    <property type="evidence" value="ECO:0007669"/>
    <property type="project" value="UniProtKB-KW"/>
</dbReference>
<dbReference type="PANTHER" id="PTHR33577">
    <property type="entry name" value="STERIGMATOCYSTIN BIOSYNTHESIS PEROXIDASE STCC-RELATED"/>
    <property type="match status" value="1"/>
</dbReference>
<dbReference type="AlphaFoldDB" id="A0AAD6D1I6"/>
<dbReference type="InterPro" id="IPR036851">
    <property type="entry name" value="Chloroperoxidase-like_sf"/>
</dbReference>
<evidence type="ECO:0000256" key="1">
    <source>
        <dbReference type="ARBA" id="ARBA00001970"/>
    </source>
</evidence>
<keyword evidence="8" id="KW-0472">Membrane</keyword>
<comment type="similarity">
    <text evidence="7">Belongs to the chloroperoxidase family.</text>
</comment>
<dbReference type="Proteomes" id="UP001220324">
    <property type="component" value="Unassembled WGS sequence"/>
</dbReference>
<keyword evidence="8" id="KW-1133">Transmembrane helix</keyword>
<feature type="transmembrane region" description="Helical" evidence="8">
    <location>
        <begin position="6"/>
        <end position="33"/>
    </location>
</feature>
<dbReference type="EMBL" id="JAQIZZ010000003">
    <property type="protein sequence ID" value="KAJ5547330.1"/>
    <property type="molecule type" value="Genomic_DNA"/>
</dbReference>
<organism evidence="10 11">
    <name type="scientific">Penicillium frequentans</name>
    <dbReference type="NCBI Taxonomy" id="3151616"/>
    <lineage>
        <taxon>Eukaryota</taxon>
        <taxon>Fungi</taxon>
        <taxon>Dikarya</taxon>
        <taxon>Ascomycota</taxon>
        <taxon>Pezizomycotina</taxon>
        <taxon>Eurotiomycetes</taxon>
        <taxon>Eurotiomycetidae</taxon>
        <taxon>Eurotiales</taxon>
        <taxon>Aspergillaceae</taxon>
        <taxon>Penicillium</taxon>
    </lineage>
</organism>
<keyword evidence="4" id="KW-0479">Metal-binding</keyword>
<protein>
    <recommendedName>
        <fullName evidence="9">Heme haloperoxidase family profile domain-containing protein</fullName>
    </recommendedName>
</protein>